<dbReference type="EMBL" id="CAICTM010003051">
    <property type="protein sequence ID" value="CAB9530805.1"/>
    <property type="molecule type" value="Genomic_DNA"/>
</dbReference>
<comment type="caution">
    <text evidence="1">The sequence shown here is derived from an EMBL/GenBank/DDBJ whole genome shotgun (WGS) entry which is preliminary data.</text>
</comment>
<evidence type="ECO:0000313" key="2">
    <source>
        <dbReference type="Proteomes" id="UP001153069"/>
    </source>
</evidence>
<gene>
    <name evidence="1" type="ORF">SEMRO_3053_G342860.1</name>
</gene>
<name>A0A9N8F2K0_9STRA</name>
<dbReference type="Proteomes" id="UP001153069">
    <property type="component" value="Unassembled WGS sequence"/>
</dbReference>
<organism evidence="1 2">
    <name type="scientific">Seminavis robusta</name>
    <dbReference type="NCBI Taxonomy" id="568900"/>
    <lineage>
        <taxon>Eukaryota</taxon>
        <taxon>Sar</taxon>
        <taxon>Stramenopiles</taxon>
        <taxon>Ochrophyta</taxon>
        <taxon>Bacillariophyta</taxon>
        <taxon>Bacillariophyceae</taxon>
        <taxon>Bacillariophycidae</taxon>
        <taxon>Naviculales</taxon>
        <taxon>Naviculaceae</taxon>
        <taxon>Seminavis</taxon>
    </lineage>
</organism>
<reference evidence="1" key="1">
    <citation type="submission" date="2020-06" db="EMBL/GenBank/DDBJ databases">
        <authorList>
            <consortium name="Plant Systems Biology data submission"/>
        </authorList>
    </citation>
    <scope>NUCLEOTIDE SEQUENCE</scope>
    <source>
        <strain evidence="1">D6</strain>
    </source>
</reference>
<evidence type="ECO:0000313" key="1">
    <source>
        <dbReference type="EMBL" id="CAB9530805.1"/>
    </source>
</evidence>
<accession>A0A9N8F2K0</accession>
<proteinExistence type="predicted"/>
<protein>
    <submittedName>
        <fullName evidence="1">Uncharacterized protein</fullName>
    </submittedName>
</protein>
<keyword evidence="2" id="KW-1185">Reference proteome</keyword>
<sequence>MSSSEAASSVKRTAVLKQAGKNYTLVLLENDRPVENFKPLTIKDMNEQIHKSLKWVDDGIPFDDAIYSSVTKGSSFLFEGNRYPVEDPTPFEQKYPANEQRQRQKSLADLIINHKEHALLELQDMASYHKGVDSPDPAQYCEPKKMCTWNDAELQEQVKKKSDELSEQLKLYTPQNRRRVCLGIRLGSGCGKTHVLSEAGRWLGAPLIYVTYNQYQLLNQDRLFPRNALLIRLILAVMGIASPDAGGLFQAQWQTLFDKRITTDLLRDLFLFCAKKAYKGQAIVIGVDETKCLEDKEAAQAVISELGDSCNVLEAPASPHPEHAAALLAAVAGGHIRSLVVARNIMKANKVSVTVPGLLKKMKSRLGLSLQGYELAAIKSYVLRCIEESPSQTDTAIQPYTDEKGAVAPTLILMAFSLDGKTQEEKEDFLKDSQDALLAGADKESQDAQLVVPPAPEDPVTSALLDVFNSATLFVDAPKQLEEMSKAYDKFRQCMGLPVVPRKARIRFPNEGKFQEEKWYRELVFPSEMEEDKQSLLKQEREIIRPSAGKKKETVKVNIVPTGVKIRFGDYFHPGHTSHPWVDRAFAAKHAGTDELCLVLAQDKINAQDFPTAVRNLNKAAHVLSLGFRSVLCIANIIGASSETKAQSEFEFPYILIRDEPEVRAFFSVNFSVPVIFSRKRHLLQLQHGVVDATKKAGAA</sequence>
<dbReference type="AlphaFoldDB" id="A0A9N8F2K0"/>